<evidence type="ECO:0000256" key="6">
    <source>
        <dbReference type="ARBA" id="ARBA00022643"/>
    </source>
</evidence>
<accession>A0A410JZU5</accession>
<dbReference type="GO" id="GO:0006814">
    <property type="term" value="P:sodium ion transport"/>
    <property type="evidence" value="ECO:0007669"/>
    <property type="project" value="UniProtKB-UniRule"/>
</dbReference>
<comment type="catalytic activity">
    <reaction evidence="16">
        <text>a ubiquinone + n Na(+)(in) + NADH + H(+) = a ubiquinol + n Na(+)(out) + NAD(+)</text>
        <dbReference type="Rhea" id="RHEA:47748"/>
        <dbReference type="Rhea" id="RHEA-COMP:9565"/>
        <dbReference type="Rhea" id="RHEA-COMP:9566"/>
        <dbReference type="ChEBI" id="CHEBI:15378"/>
        <dbReference type="ChEBI" id="CHEBI:16389"/>
        <dbReference type="ChEBI" id="CHEBI:17976"/>
        <dbReference type="ChEBI" id="CHEBI:29101"/>
        <dbReference type="ChEBI" id="CHEBI:57540"/>
        <dbReference type="ChEBI" id="CHEBI:57945"/>
        <dbReference type="EC" id="7.2.1.1"/>
    </reaction>
</comment>
<evidence type="ECO:0000256" key="4">
    <source>
        <dbReference type="ARBA" id="ARBA00022553"/>
    </source>
</evidence>
<feature type="transmembrane region" description="Helical" evidence="16">
    <location>
        <begin position="149"/>
        <end position="168"/>
    </location>
</feature>
<feature type="transmembrane region" description="Helical" evidence="16">
    <location>
        <begin position="281"/>
        <end position="299"/>
    </location>
</feature>
<keyword evidence="19" id="KW-1185">Reference proteome</keyword>
<dbReference type="GO" id="GO:0010181">
    <property type="term" value="F:FMN binding"/>
    <property type="evidence" value="ECO:0007669"/>
    <property type="project" value="InterPro"/>
</dbReference>
<keyword evidence="11 16" id="KW-0915">Sodium</keyword>
<keyword evidence="15 16" id="KW-0739">Sodium transport</keyword>
<keyword evidence="10 16" id="KW-0520">NAD</keyword>
<comment type="subunit">
    <text evidence="16">Composed of six subunits; NqrA, NqrB, NqrC, NqrD, NqrE and NqrF.</text>
</comment>
<keyword evidence="12 16" id="KW-0406">Ion transport</keyword>
<dbReference type="GO" id="GO:0055085">
    <property type="term" value="P:transmembrane transport"/>
    <property type="evidence" value="ECO:0007669"/>
    <property type="project" value="InterPro"/>
</dbReference>
<comment type="function">
    <text evidence="16">NQR complex catalyzes the reduction of ubiquinone-1 to ubiquinol by two successive reactions, coupled with the transport of Na(+) ions from the cytoplasm to the periplasm. NqrA to NqrE are probably involved in the second step, the conversion of ubisemiquinone to ubiquinol.</text>
</comment>
<evidence type="ECO:0000256" key="12">
    <source>
        <dbReference type="ARBA" id="ARBA00023065"/>
    </source>
</evidence>
<evidence type="ECO:0000313" key="18">
    <source>
        <dbReference type="EMBL" id="QAR33643.1"/>
    </source>
</evidence>
<keyword evidence="4 16" id="KW-0597">Phosphoprotein</keyword>
<dbReference type="InterPro" id="IPR010966">
    <property type="entry name" value="NqrB"/>
</dbReference>
<dbReference type="NCBIfam" id="NF003756">
    <property type="entry name" value="PRK05349.1"/>
    <property type="match status" value="1"/>
</dbReference>
<comment type="similarity">
    <text evidence="16">Belongs to the NqrB/RnfD family.</text>
</comment>
<dbReference type="AlphaFoldDB" id="A0A410JZU5"/>
<keyword evidence="6 16" id="KW-0288">FMN</keyword>
<dbReference type="NCBIfam" id="TIGR01937">
    <property type="entry name" value="nqrB"/>
    <property type="match status" value="1"/>
</dbReference>
<keyword evidence="9 16" id="KW-1133">Transmembrane helix</keyword>
<keyword evidence="5 16" id="KW-0285">Flavoprotein</keyword>
<feature type="transmembrane region" description="Helical" evidence="16">
    <location>
        <begin position="57"/>
        <end position="74"/>
    </location>
</feature>
<feature type="transmembrane region" description="Helical" evidence="16">
    <location>
        <begin position="311"/>
        <end position="327"/>
    </location>
</feature>
<evidence type="ECO:0000256" key="14">
    <source>
        <dbReference type="ARBA" id="ARBA00023136"/>
    </source>
</evidence>
<dbReference type="Pfam" id="PF03116">
    <property type="entry name" value="NQR2_RnfD_RnfE"/>
    <property type="match status" value="1"/>
</dbReference>
<comment type="cofactor">
    <cofactor evidence="16 17">
        <name>FMN</name>
        <dbReference type="ChEBI" id="CHEBI:58210"/>
    </cofactor>
</comment>
<evidence type="ECO:0000313" key="19">
    <source>
        <dbReference type="Proteomes" id="UP000287502"/>
    </source>
</evidence>
<protein>
    <recommendedName>
        <fullName evidence="16">Na(+)-translocating NADH-quinone reductase subunit B</fullName>
        <shortName evidence="16">Na(+)-NQR subunit B</shortName>
        <shortName evidence="16">Na(+)-translocating NQR subunit B</shortName>
        <ecNumber evidence="16">7.2.1.1</ecNumber>
    </recommendedName>
    <alternativeName>
        <fullName evidence="16">NQR complex subunit B</fullName>
    </alternativeName>
    <alternativeName>
        <fullName evidence="16">NQR-1 subunit B</fullName>
    </alternativeName>
</protein>
<reference evidence="18 19" key="1">
    <citation type="submission" date="2019-01" db="EMBL/GenBank/DDBJ databases">
        <title>Geovibrio thiophilus DSM 11263, complete genome.</title>
        <authorList>
            <person name="Spring S."/>
            <person name="Bunk B."/>
            <person name="Sproer C."/>
        </authorList>
    </citation>
    <scope>NUCLEOTIDE SEQUENCE [LARGE SCALE GENOMIC DNA]</scope>
    <source>
        <strain evidence="18 19">DSM 11263</strain>
    </source>
</reference>
<dbReference type="EMBL" id="CP035108">
    <property type="protein sequence ID" value="QAR33643.1"/>
    <property type="molecule type" value="Genomic_DNA"/>
</dbReference>
<evidence type="ECO:0000256" key="7">
    <source>
        <dbReference type="ARBA" id="ARBA00022692"/>
    </source>
</evidence>
<dbReference type="PIRSF" id="PIRSF016055">
    <property type="entry name" value="NADH-UbQ_OxRdtase_B_su"/>
    <property type="match status" value="1"/>
</dbReference>
<evidence type="ECO:0000256" key="13">
    <source>
        <dbReference type="ARBA" id="ARBA00023075"/>
    </source>
</evidence>
<dbReference type="PANTHER" id="PTHR30578">
    <property type="entry name" value="ELECTRON TRANSPORT COMPLEX PROTEIN RNFD"/>
    <property type="match status" value="1"/>
</dbReference>
<dbReference type="RefSeq" id="WP_128466929.1">
    <property type="nucleotide sequence ID" value="NZ_CP035108.1"/>
</dbReference>
<evidence type="ECO:0000256" key="2">
    <source>
        <dbReference type="ARBA" id="ARBA00022475"/>
    </source>
</evidence>
<feature type="modified residue" description="FMN phosphoryl threonine" evidence="16 17">
    <location>
        <position position="227"/>
    </location>
</feature>
<evidence type="ECO:0000256" key="1">
    <source>
        <dbReference type="ARBA" id="ARBA00022448"/>
    </source>
</evidence>
<keyword evidence="2 16" id="KW-1003">Cell membrane</keyword>
<gene>
    <name evidence="16" type="primary">nqrB</name>
    <name evidence="18" type="ORF">EP073_09590</name>
</gene>
<dbReference type="PANTHER" id="PTHR30578:SF1">
    <property type="entry name" value="NA(+)-TRANSLOCATING NADH-QUINONE REDUCTASE SUBUNIT B"/>
    <property type="match status" value="1"/>
</dbReference>
<keyword evidence="1 16" id="KW-0813">Transport</keyword>
<evidence type="ECO:0000256" key="5">
    <source>
        <dbReference type="ARBA" id="ARBA00022630"/>
    </source>
</evidence>
<evidence type="ECO:0000256" key="10">
    <source>
        <dbReference type="ARBA" id="ARBA00023027"/>
    </source>
</evidence>
<dbReference type="Proteomes" id="UP000287502">
    <property type="component" value="Chromosome"/>
</dbReference>
<keyword evidence="3" id="KW-0997">Cell inner membrane</keyword>
<feature type="transmembrane region" description="Helical" evidence="16">
    <location>
        <begin position="339"/>
        <end position="357"/>
    </location>
</feature>
<feature type="transmembrane region" description="Helical" evidence="16">
    <location>
        <begin position="257"/>
        <end position="274"/>
    </location>
</feature>
<dbReference type="EC" id="7.2.1.1" evidence="16"/>
<name>A0A410JZU5_9BACT</name>
<feature type="transmembrane region" description="Helical" evidence="16">
    <location>
        <begin position="363"/>
        <end position="383"/>
    </location>
</feature>
<keyword evidence="14 16" id="KW-0472">Membrane</keyword>
<dbReference type="OrthoDB" id="9776359at2"/>
<proteinExistence type="inferred from homology"/>
<evidence type="ECO:0000256" key="9">
    <source>
        <dbReference type="ARBA" id="ARBA00022989"/>
    </source>
</evidence>
<evidence type="ECO:0000256" key="3">
    <source>
        <dbReference type="ARBA" id="ARBA00022519"/>
    </source>
</evidence>
<dbReference type="InterPro" id="IPR004338">
    <property type="entry name" value="NqrB/RnfD"/>
</dbReference>
<evidence type="ECO:0000256" key="11">
    <source>
        <dbReference type="ARBA" id="ARBA00023053"/>
    </source>
</evidence>
<evidence type="ECO:0000256" key="15">
    <source>
        <dbReference type="ARBA" id="ARBA00023201"/>
    </source>
</evidence>
<sequence>MKGLRNFLEKHEHHFKKGGKLERWYPVFEMTDSFLYTSPDVTKGYTHIRDGLDLKRIMTTVVLALIPCVLMAFYNTGLQANYAFEAGTLAEGWRLAVMSISGGADSSSVGSCFLHGALYFLPVYILTLAVGGFWELLFAVVRKHEIGEAFLVTSLLFPLILPPTIPLWQAGVAISIGLVMGKEVFGGTGRNFVNPALMSRAVLFFSYPAAMTGDRIWIPADTMTYATPLGSMAHGSDSGITWINAFLGFMPGSMGETSALACLFGAAVLIVTGIGSWRIMLSSVAGLVSLVLLFNGIGSETNPMMNLSPEWHLVLGGYAFATVFMSTDPVSASMTRTGMYIYGFLIGAMTALIRVVNPAFPEGAMLAVLFGNVFAPVIDQYVIKANIRRRGRRYAGC</sequence>
<evidence type="ECO:0000256" key="17">
    <source>
        <dbReference type="PIRSR" id="PIRSR016055-50"/>
    </source>
</evidence>
<dbReference type="KEGG" id="gtl:EP073_09590"/>
<dbReference type="GO" id="GO:0005886">
    <property type="term" value="C:plasma membrane"/>
    <property type="evidence" value="ECO:0007669"/>
    <property type="project" value="UniProtKB-SubCell"/>
</dbReference>
<organism evidence="18 19">
    <name type="scientific">Geovibrio thiophilus</name>
    <dbReference type="NCBI Taxonomy" id="139438"/>
    <lineage>
        <taxon>Bacteria</taxon>
        <taxon>Pseudomonadati</taxon>
        <taxon>Deferribacterota</taxon>
        <taxon>Deferribacteres</taxon>
        <taxon>Deferribacterales</taxon>
        <taxon>Geovibrionaceae</taxon>
        <taxon>Geovibrio</taxon>
    </lineage>
</organism>
<comment type="subcellular location">
    <subcellularLocation>
        <location evidence="16">Cell membrane</location>
        <topology evidence="16">Multi-pass membrane protein</topology>
    </subcellularLocation>
</comment>
<evidence type="ECO:0000256" key="16">
    <source>
        <dbReference type="HAMAP-Rule" id="MF_00426"/>
    </source>
</evidence>
<feature type="transmembrane region" description="Helical" evidence="16">
    <location>
        <begin position="117"/>
        <end position="137"/>
    </location>
</feature>
<dbReference type="HAMAP" id="MF_00426">
    <property type="entry name" value="NqrB"/>
    <property type="match status" value="1"/>
</dbReference>
<keyword evidence="7 16" id="KW-0812">Transmembrane</keyword>
<evidence type="ECO:0000256" key="8">
    <source>
        <dbReference type="ARBA" id="ARBA00022967"/>
    </source>
</evidence>
<dbReference type="GO" id="GO:0016655">
    <property type="term" value="F:oxidoreductase activity, acting on NAD(P)H, quinone or similar compound as acceptor"/>
    <property type="evidence" value="ECO:0007669"/>
    <property type="project" value="UniProtKB-UniRule"/>
</dbReference>
<keyword evidence="13 16" id="KW-0830">Ubiquinone</keyword>
<keyword evidence="8 16" id="KW-1278">Translocase</keyword>
<dbReference type="GO" id="GO:0022904">
    <property type="term" value="P:respiratory electron transport chain"/>
    <property type="evidence" value="ECO:0007669"/>
    <property type="project" value="InterPro"/>
</dbReference>